<reference evidence="1" key="1">
    <citation type="submission" date="2024-06" db="EMBL/GenBank/DDBJ databases">
        <title>Multiomics insights into the TNT degradation mechanism by Pantoea sp. BJ2 isolated from an ammunition destruction site.</title>
        <authorList>
            <person name="Luo J."/>
        </authorList>
    </citation>
    <scope>NUCLEOTIDE SEQUENCE</scope>
    <source>
        <strain evidence="1">BJ2</strain>
    </source>
</reference>
<gene>
    <name evidence="1" type="ORF">AAF463_12570</name>
</gene>
<name>A0AAU7TS66_9GAMM</name>
<accession>A0AAU7TS66</accession>
<proteinExistence type="predicted"/>
<dbReference type="EMBL" id="CP158292">
    <property type="protein sequence ID" value="XBV43448.1"/>
    <property type="molecule type" value="Genomic_DNA"/>
</dbReference>
<dbReference type="AlphaFoldDB" id="A0AAU7TS66"/>
<dbReference type="RefSeq" id="WP_350260884.1">
    <property type="nucleotide sequence ID" value="NZ_CP158292.1"/>
</dbReference>
<protein>
    <submittedName>
        <fullName evidence="1">Uncharacterized protein</fullName>
    </submittedName>
</protein>
<organism evidence="1">
    <name type="scientific">Pantoea sp. BJ2</name>
    <dbReference type="NCBI Taxonomy" id="3141322"/>
    <lineage>
        <taxon>Bacteria</taxon>
        <taxon>Pseudomonadati</taxon>
        <taxon>Pseudomonadota</taxon>
        <taxon>Gammaproteobacteria</taxon>
        <taxon>Enterobacterales</taxon>
        <taxon>Erwiniaceae</taxon>
        <taxon>Pantoea</taxon>
    </lineage>
</organism>
<evidence type="ECO:0000313" key="1">
    <source>
        <dbReference type="EMBL" id="XBV43448.1"/>
    </source>
</evidence>
<sequence length="369" mass="42334">MNNFTIKGIFTSAGNNRNYSHIIYLPFNRSHFELALIVAEQSRYESYIYSENFELIAREYLTLNPESKIKFILDKDSVAGLLPNMDKAVVFLGYVVPFIPITINEIVSACLKVKLPIYEIPHGMFQTGINLADDSKLISTRSHYFGFGGMLPSISDKKLQWFGDQGFGYPRTIKKGSYKTRQLPKFTLITSNTNWYLYSPSDKRAFYAEIFNYAKNNPAEVFIWCVHPAELSEHAFSSNALDYRPKNIYLYGMDKDIYFGGIEGSDDLIPYCEYGISTVTTCLLDYEIHNKRVNLFRCDGVNELIKVIAEKHTFSVSSEITPNACFFRTGFLKEFNPEIYDHLLSEEIIIADNSKHNYLSSFLIQPMSV</sequence>